<gene>
    <name evidence="1" type="ORF">M427DRAFT_56642</name>
</gene>
<keyword evidence="2" id="KW-1185">Reference proteome</keyword>
<dbReference type="EMBL" id="KQ965761">
    <property type="protein sequence ID" value="KXS15545.1"/>
    <property type="molecule type" value="Genomic_DNA"/>
</dbReference>
<sequence>MCRAVREAYEVLTTPPTRHAYDRFGPIALTRCAHLTPSCKTESEYLWRAAFHMFWGHHVAQTAFLVLMWFITPGTEVPQTRRRGCGRLTGACFFTSLVWSSRPASCSGPAPARCSSPDSGDQPRPHPQLEVIAWKLSTTTFVGSSHELSVLFAFATDVADMHLLLSTFDAFARTMRDEARKGFRGAFGPFRRVQDKERREELIRAVKKRWRRWSS</sequence>
<organism evidence="1 2">
    <name type="scientific">Gonapodya prolifera (strain JEL478)</name>
    <name type="common">Monoblepharis prolifera</name>
    <dbReference type="NCBI Taxonomy" id="1344416"/>
    <lineage>
        <taxon>Eukaryota</taxon>
        <taxon>Fungi</taxon>
        <taxon>Fungi incertae sedis</taxon>
        <taxon>Chytridiomycota</taxon>
        <taxon>Chytridiomycota incertae sedis</taxon>
        <taxon>Monoblepharidomycetes</taxon>
        <taxon>Monoblepharidales</taxon>
        <taxon>Gonapodyaceae</taxon>
        <taxon>Gonapodya</taxon>
    </lineage>
</organism>
<dbReference type="AlphaFoldDB" id="A0A139AGH3"/>
<dbReference type="OrthoDB" id="436519at2759"/>
<proteinExistence type="predicted"/>
<evidence type="ECO:0000313" key="1">
    <source>
        <dbReference type="EMBL" id="KXS15545.1"/>
    </source>
</evidence>
<name>A0A139AGH3_GONPJ</name>
<dbReference type="Proteomes" id="UP000070544">
    <property type="component" value="Unassembled WGS sequence"/>
</dbReference>
<protein>
    <recommendedName>
        <fullName evidence="3">J domain-containing protein</fullName>
    </recommendedName>
</protein>
<evidence type="ECO:0000313" key="2">
    <source>
        <dbReference type="Proteomes" id="UP000070544"/>
    </source>
</evidence>
<evidence type="ECO:0008006" key="3">
    <source>
        <dbReference type="Google" id="ProtNLM"/>
    </source>
</evidence>
<accession>A0A139AGH3</accession>
<reference evidence="1 2" key="1">
    <citation type="journal article" date="2015" name="Genome Biol. Evol.">
        <title>Phylogenomic analyses indicate that early fungi evolved digesting cell walls of algal ancestors of land plants.</title>
        <authorList>
            <person name="Chang Y."/>
            <person name="Wang S."/>
            <person name="Sekimoto S."/>
            <person name="Aerts A.L."/>
            <person name="Choi C."/>
            <person name="Clum A."/>
            <person name="LaButti K.M."/>
            <person name="Lindquist E.A."/>
            <person name="Yee Ngan C."/>
            <person name="Ohm R.A."/>
            <person name="Salamov A.A."/>
            <person name="Grigoriev I.V."/>
            <person name="Spatafora J.W."/>
            <person name="Berbee M.L."/>
        </authorList>
    </citation>
    <scope>NUCLEOTIDE SEQUENCE [LARGE SCALE GENOMIC DNA]</scope>
    <source>
        <strain evidence="1 2">JEL478</strain>
    </source>
</reference>